<evidence type="ECO:0000313" key="1">
    <source>
        <dbReference type="EMBL" id="KAK7499296.1"/>
    </source>
</evidence>
<organism evidence="1 2">
    <name type="scientific">Batillaria attramentaria</name>
    <dbReference type="NCBI Taxonomy" id="370345"/>
    <lineage>
        <taxon>Eukaryota</taxon>
        <taxon>Metazoa</taxon>
        <taxon>Spiralia</taxon>
        <taxon>Lophotrochozoa</taxon>
        <taxon>Mollusca</taxon>
        <taxon>Gastropoda</taxon>
        <taxon>Caenogastropoda</taxon>
        <taxon>Sorbeoconcha</taxon>
        <taxon>Cerithioidea</taxon>
        <taxon>Batillariidae</taxon>
        <taxon>Batillaria</taxon>
    </lineage>
</organism>
<dbReference type="AlphaFoldDB" id="A0ABD0LJ37"/>
<proteinExistence type="predicted"/>
<evidence type="ECO:0000313" key="2">
    <source>
        <dbReference type="Proteomes" id="UP001519460"/>
    </source>
</evidence>
<dbReference type="EMBL" id="JACVVK020000045">
    <property type="protein sequence ID" value="KAK7499296.1"/>
    <property type="molecule type" value="Genomic_DNA"/>
</dbReference>
<dbReference type="Proteomes" id="UP001519460">
    <property type="component" value="Unassembled WGS sequence"/>
</dbReference>
<sequence>MTVGWRTLDIGEQALVYNHVGQARIEEGPKRIFLWRETYRELERVSANQNEYLVISYKDGRTEHRKGPCVEFINPVVHTNICKQEMISLDANEALIIYTASGKGPQATHRVEYGPTLYMLKANEWLHTFAWHGTDPSNKTRMIPRNDVFTKLRIIPDQFYYNVDEVRTADDALVRVKLMMFYELVDLQRMLDSTSDPMADFVNCLCADVVAYASGKTYLEFIEQAGELNDLQHFPRLLERSHDIGYKVSKVVFRGYHAHDKLQRMHDTAIAKRTDLKLTFEKEEREQALIDSQLHSEMNRMEQEQKMEMAALEHKQRLEREQVTHQLTMEKQKHQQSQLKEQQEHEAHLRAKKWADKQRLSHLTSLHSLGVKVTDVLLAESHRPAEVVQVLSDGKGANMHLHYS</sequence>
<accession>A0ABD0LJ37</accession>
<reference evidence="1 2" key="1">
    <citation type="journal article" date="2023" name="Sci. Data">
        <title>Genome assembly of the Korean intertidal mud-creeper Batillaria attramentaria.</title>
        <authorList>
            <person name="Patra A.K."/>
            <person name="Ho P.T."/>
            <person name="Jun S."/>
            <person name="Lee S.J."/>
            <person name="Kim Y."/>
            <person name="Won Y.J."/>
        </authorList>
    </citation>
    <scope>NUCLEOTIDE SEQUENCE [LARGE SCALE GENOMIC DNA]</scope>
    <source>
        <strain evidence="1">Wonlab-2016</strain>
    </source>
</reference>
<keyword evidence="2" id="KW-1185">Reference proteome</keyword>
<gene>
    <name evidence="1" type="ORF">BaRGS_00009556</name>
</gene>
<name>A0ABD0LJ37_9CAEN</name>
<protein>
    <submittedName>
        <fullName evidence="1">Uncharacterized protein</fullName>
    </submittedName>
</protein>
<comment type="caution">
    <text evidence="1">The sequence shown here is derived from an EMBL/GenBank/DDBJ whole genome shotgun (WGS) entry which is preliminary data.</text>
</comment>